<organism evidence="2 3">
    <name type="scientific">Imtechella halotolerans K1</name>
    <dbReference type="NCBI Taxonomy" id="946077"/>
    <lineage>
        <taxon>Bacteria</taxon>
        <taxon>Pseudomonadati</taxon>
        <taxon>Bacteroidota</taxon>
        <taxon>Flavobacteriia</taxon>
        <taxon>Flavobacteriales</taxon>
        <taxon>Flavobacteriaceae</taxon>
        <taxon>Imtechella</taxon>
    </lineage>
</organism>
<feature type="chain" id="PRO_5003635167" description="Lipoprotein" evidence="1">
    <location>
        <begin position="20"/>
        <end position="185"/>
    </location>
</feature>
<evidence type="ECO:0008006" key="4">
    <source>
        <dbReference type="Google" id="ProtNLM"/>
    </source>
</evidence>
<comment type="caution">
    <text evidence="2">The sequence shown here is derived from an EMBL/GenBank/DDBJ whole genome shotgun (WGS) entry which is preliminary data.</text>
</comment>
<dbReference type="RefSeq" id="WP_008239309.1">
    <property type="nucleotide sequence ID" value="NZ_AJJU01000009.1"/>
</dbReference>
<dbReference type="Proteomes" id="UP000005938">
    <property type="component" value="Unassembled WGS sequence"/>
</dbReference>
<dbReference type="EMBL" id="AJJU01000009">
    <property type="protein sequence ID" value="EID74721.1"/>
    <property type="molecule type" value="Genomic_DNA"/>
</dbReference>
<gene>
    <name evidence="2" type="ORF">W5A_08072</name>
</gene>
<evidence type="ECO:0000256" key="1">
    <source>
        <dbReference type="SAM" id="SignalP"/>
    </source>
</evidence>
<dbReference type="AlphaFoldDB" id="I0WEA5"/>
<feature type="signal peptide" evidence="1">
    <location>
        <begin position="1"/>
        <end position="19"/>
    </location>
</feature>
<reference evidence="2 3" key="1">
    <citation type="journal article" date="2012" name="J. Bacteriol.">
        <title>Genome Sequence of the Halotolerant Bacterium Imtechella halotolerans K1T.</title>
        <authorList>
            <person name="Kumar S."/>
            <person name="Vikram S."/>
            <person name="Subramanian S."/>
            <person name="Raghava G.P."/>
            <person name="Pinnaka A.K."/>
        </authorList>
    </citation>
    <scope>NUCLEOTIDE SEQUENCE [LARGE SCALE GENOMIC DNA]</scope>
    <source>
        <strain evidence="2 3">K1</strain>
    </source>
</reference>
<keyword evidence="3" id="KW-1185">Reference proteome</keyword>
<evidence type="ECO:0000313" key="2">
    <source>
        <dbReference type="EMBL" id="EID74721.1"/>
    </source>
</evidence>
<dbReference type="PROSITE" id="PS51257">
    <property type="entry name" value="PROKAR_LIPOPROTEIN"/>
    <property type="match status" value="1"/>
</dbReference>
<accession>I0WEA5</accession>
<protein>
    <recommendedName>
        <fullName evidence="4">Lipoprotein</fullName>
    </recommendedName>
</protein>
<dbReference type="eggNOG" id="ENOG50346XZ">
    <property type="taxonomic scope" value="Bacteria"/>
</dbReference>
<keyword evidence="1" id="KW-0732">Signal</keyword>
<dbReference type="STRING" id="946077.W5A_08072"/>
<proteinExistence type="predicted"/>
<evidence type="ECO:0000313" key="3">
    <source>
        <dbReference type="Proteomes" id="UP000005938"/>
    </source>
</evidence>
<dbReference type="OrthoDB" id="1436951at2"/>
<sequence length="185" mass="21160">MKKSTLLLIVLFTIASACKNDSATPTESTKEKLLTSKKVNSTVKKAPKIKSLNKEQLSTFFPDYLGSHKQFDIFAYAQESLATASYGSFDNSYNYSLSDGIENTAIVKNFEATYQSKLIGPEGTQYIRQERNGYKTLAFLQPKINRYSIEFIYKNRFKLVLEGPEVPDILWSYIKEEDLKKLDNY</sequence>
<name>I0WEA5_9FLAO</name>